<dbReference type="EMBL" id="BMAV01015036">
    <property type="protein sequence ID" value="GFY63980.1"/>
    <property type="molecule type" value="Genomic_DNA"/>
</dbReference>
<organism evidence="2 3">
    <name type="scientific">Trichonephila inaurata madagascariensis</name>
    <dbReference type="NCBI Taxonomy" id="2747483"/>
    <lineage>
        <taxon>Eukaryota</taxon>
        <taxon>Metazoa</taxon>
        <taxon>Ecdysozoa</taxon>
        <taxon>Arthropoda</taxon>
        <taxon>Chelicerata</taxon>
        <taxon>Arachnida</taxon>
        <taxon>Araneae</taxon>
        <taxon>Araneomorphae</taxon>
        <taxon>Entelegynae</taxon>
        <taxon>Araneoidea</taxon>
        <taxon>Nephilidae</taxon>
        <taxon>Trichonephila</taxon>
        <taxon>Trichonephila inaurata</taxon>
    </lineage>
</organism>
<dbReference type="SUPFAM" id="SSF47113">
    <property type="entry name" value="Histone-fold"/>
    <property type="match status" value="1"/>
</dbReference>
<dbReference type="InterPro" id="IPR009072">
    <property type="entry name" value="Histone-fold"/>
</dbReference>
<evidence type="ECO:0008006" key="4">
    <source>
        <dbReference type="Google" id="ProtNLM"/>
    </source>
</evidence>
<evidence type="ECO:0000313" key="2">
    <source>
        <dbReference type="EMBL" id="GFY63980.1"/>
    </source>
</evidence>
<dbReference type="Gene3D" id="1.10.20.10">
    <property type="entry name" value="Histone, subunit A"/>
    <property type="match status" value="1"/>
</dbReference>
<keyword evidence="3" id="KW-1185">Reference proteome</keyword>
<reference evidence="2" key="1">
    <citation type="submission" date="2020-08" db="EMBL/GenBank/DDBJ databases">
        <title>Multicomponent nature underlies the extraordinary mechanical properties of spider dragline silk.</title>
        <authorList>
            <person name="Kono N."/>
            <person name="Nakamura H."/>
            <person name="Mori M."/>
            <person name="Yoshida Y."/>
            <person name="Ohtoshi R."/>
            <person name="Malay A.D."/>
            <person name="Moran D.A.P."/>
            <person name="Tomita M."/>
            <person name="Numata K."/>
            <person name="Arakawa K."/>
        </authorList>
    </citation>
    <scope>NUCLEOTIDE SEQUENCE</scope>
</reference>
<dbReference type="Proteomes" id="UP000886998">
    <property type="component" value="Unassembled WGS sequence"/>
</dbReference>
<dbReference type="AlphaFoldDB" id="A0A8X7CFB6"/>
<name>A0A8X7CFB6_9ARAC</name>
<gene>
    <name evidence="2" type="ORF">TNIN_251011</name>
</gene>
<evidence type="ECO:0000256" key="1">
    <source>
        <dbReference type="SAM" id="MobiDB-lite"/>
    </source>
</evidence>
<protein>
    <recommendedName>
        <fullName evidence="4">Histone H2A</fullName>
    </recommendedName>
</protein>
<dbReference type="GO" id="GO:0046982">
    <property type="term" value="F:protein heterodimerization activity"/>
    <property type="evidence" value="ECO:0007669"/>
    <property type="project" value="InterPro"/>
</dbReference>
<feature type="region of interest" description="Disordered" evidence="1">
    <location>
        <begin position="109"/>
        <end position="136"/>
    </location>
</feature>
<evidence type="ECO:0000313" key="3">
    <source>
        <dbReference type="Proteomes" id="UP000886998"/>
    </source>
</evidence>
<accession>A0A8X7CFB6</accession>
<proteinExistence type="predicted"/>
<dbReference type="OrthoDB" id="6432498at2759"/>
<comment type="caution">
    <text evidence="2">The sequence shown here is derived from an EMBL/GenBank/DDBJ whole genome shotgun (WGS) entry which is preliminary data.</text>
</comment>
<sequence length="136" mass="15194">MARSVSKKKVTKKRKSVASRRNIKPPLDVMFIHRCLQAHCKKRVDPTASFVLEGALQYLGAEVLEMSYRVAQNRRTSNGKKAGQAVIITAADIKTAVDNDSELKALIRTEKKEPTKSPANKPKVSPNNKIEETVFF</sequence>